<keyword evidence="1" id="KW-0175">Coiled coil</keyword>
<dbReference type="Pfam" id="PF08241">
    <property type="entry name" value="Methyltransf_11"/>
    <property type="match status" value="1"/>
</dbReference>
<accession>A0A0W8FWL2</accession>
<dbReference type="InterPro" id="IPR029063">
    <property type="entry name" value="SAM-dependent_MTases_sf"/>
</dbReference>
<gene>
    <name evidence="3" type="ORF">ASZ90_004914</name>
</gene>
<dbReference type="InterPro" id="IPR013216">
    <property type="entry name" value="Methyltransf_11"/>
</dbReference>
<dbReference type="Gene3D" id="3.40.50.150">
    <property type="entry name" value="Vaccinia Virus protein VP39"/>
    <property type="match status" value="1"/>
</dbReference>
<sequence>MKTKEQIHLPGGNSQLNYALENIDFIGKTILVIGAGSELAAKLFLNNGASKVELIVEDYDSLLNSKILLDDIESLNPKMMDFEITDFNKNTFDIVYAQASISGSKRNRIIKEIKRIIKNDGILIVGEIVKLEKLVPQFVQDMFGDSDLDPLFTDDIKNYYFQRGWDVQEIIDHSAILNEYYSTNLERLNKSLKELSDNEKSYYKKLINQISHQSKAYLRQGADRFIGFFTLKAFLNDR</sequence>
<proteinExistence type="predicted"/>
<comment type="caution">
    <text evidence="3">The sequence shown here is derived from an EMBL/GenBank/DDBJ whole genome shotgun (WGS) entry which is preliminary data.</text>
</comment>
<dbReference type="GO" id="GO:0008757">
    <property type="term" value="F:S-adenosylmethionine-dependent methyltransferase activity"/>
    <property type="evidence" value="ECO:0007669"/>
    <property type="project" value="InterPro"/>
</dbReference>
<evidence type="ECO:0000259" key="2">
    <source>
        <dbReference type="Pfam" id="PF08241"/>
    </source>
</evidence>
<reference evidence="3" key="1">
    <citation type="journal article" date="2015" name="Proc. Natl. Acad. Sci. U.S.A.">
        <title>Networks of energetic and metabolic interactions define dynamics in microbial communities.</title>
        <authorList>
            <person name="Embree M."/>
            <person name="Liu J.K."/>
            <person name="Al-Bassam M.M."/>
            <person name="Zengler K."/>
        </authorList>
    </citation>
    <scope>NUCLEOTIDE SEQUENCE</scope>
</reference>
<organism evidence="3">
    <name type="scientific">hydrocarbon metagenome</name>
    <dbReference type="NCBI Taxonomy" id="938273"/>
    <lineage>
        <taxon>unclassified sequences</taxon>
        <taxon>metagenomes</taxon>
        <taxon>ecological metagenomes</taxon>
    </lineage>
</organism>
<dbReference type="EMBL" id="LNQE01000731">
    <property type="protein sequence ID" value="KUG25264.1"/>
    <property type="molecule type" value="Genomic_DNA"/>
</dbReference>
<dbReference type="AlphaFoldDB" id="A0A0W8FWL2"/>
<evidence type="ECO:0000256" key="1">
    <source>
        <dbReference type="SAM" id="Coils"/>
    </source>
</evidence>
<evidence type="ECO:0000313" key="3">
    <source>
        <dbReference type="EMBL" id="KUG25264.1"/>
    </source>
</evidence>
<feature type="domain" description="Methyltransferase type 11" evidence="2">
    <location>
        <begin position="33"/>
        <end position="125"/>
    </location>
</feature>
<protein>
    <recommendedName>
        <fullName evidence="2">Methyltransferase type 11 domain-containing protein</fullName>
    </recommendedName>
</protein>
<feature type="coiled-coil region" evidence="1">
    <location>
        <begin position="178"/>
        <end position="205"/>
    </location>
</feature>
<name>A0A0W8FWL2_9ZZZZ</name>
<dbReference type="SUPFAM" id="SSF53335">
    <property type="entry name" value="S-adenosyl-L-methionine-dependent methyltransferases"/>
    <property type="match status" value="1"/>
</dbReference>